<reference evidence="1 2" key="2">
    <citation type="journal article" date="2009" name="Stand. Genomic Sci.">
        <title>Complete genome sequence of Staphylothermus marinus Stetter and Fiala 1986 type strain F1.</title>
        <authorList>
            <person name="Anderson I.J."/>
            <person name="Sun H."/>
            <person name="Lapidus A."/>
            <person name="Copeland A."/>
            <person name="Glavina Del Rio T."/>
            <person name="Tice H."/>
            <person name="Dalin E."/>
            <person name="Lucas S."/>
            <person name="Barry K."/>
            <person name="Land M."/>
            <person name="Richardson P."/>
            <person name="Huber H."/>
            <person name="Kyrpides N.C."/>
        </authorList>
    </citation>
    <scope>NUCLEOTIDE SEQUENCE [LARGE SCALE GENOMIC DNA]</scope>
    <source>
        <strain evidence="2">ATCC 43588 / DSM 3639 / JCM 9404 / F1</strain>
    </source>
</reference>
<dbReference type="STRING" id="399550.Smar_0358"/>
<dbReference type="AlphaFoldDB" id="A3DLG0"/>
<dbReference type="HOGENOM" id="CLU_1003329_0_0_2"/>
<dbReference type="KEGG" id="smr:Smar_0358"/>
<organism evidence="1 2">
    <name type="scientific">Staphylothermus marinus (strain ATCC 43588 / DSM 3639 / JCM 9404 / F1)</name>
    <dbReference type="NCBI Taxonomy" id="399550"/>
    <lineage>
        <taxon>Archaea</taxon>
        <taxon>Thermoproteota</taxon>
        <taxon>Thermoprotei</taxon>
        <taxon>Desulfurococcales</taxon>
        <taxon>Desulfurococcaceae</taxon>
        <taxon>Staphylothermus</taxon>
    </lineage>
</organism>
<dbReference type="eggNOG" id="arCOG01830">
    <property type="taxonomic scope" value="Archaea"/>
</dbReference>
<proteinExistence type="predicted"/>
<reference evidence="2" key="1">
    <citation type="journal article" date="2009" name="BMC Genomics">
        <title>The complete genome sequence of Staphylothermus marinus reveals differences in sulfur metabolism among heterotrophic Crenarchaeota.</title>
        <authorList>
            <person name="Anderson I.J."/>
            <person name="Dharmarajan L."/>
            <person name="Rodriguez J."/>
            <person name="Hooper S."/>
            <person name="Porat I."/>
            <person name="Ulrich L.E."/>
            <person name="Elkins J.G."/>
            <person name="Mavromatis K."/>
            <person name="Sun H."/>
            <person name="Land M."/>
            <person name="Lapidus A."/>
            <person name="Lucas S."/>
            <person name="Barry K."/>
            <person name="Huber H."/>
            <person name="Zhulin I.B."/>
            <person name="Whitman W.B."/>
            <person name="Mukhopadhyay B."/>
            <person name="Woese C."/>
            <person name="Bristow J."/>
            <person name="Kyrpides N."/>
        </authorList>
    </citation>
    <scope>NUCLEOTIDE SEQUENCE [LARGE SCALE GENOMIC DNA]</scope>
    <source>
        <strain evidence="2">ATCC 43588 / DSM 3639 / JCM 9404 / F1</strain>
    </source>
</reference>
<name>A3DLG0_STAMF</name>
<dbReference type="Proteomes" id="UP000000254">
    <property type="component" value="Chromosome"/>
</dbReference>
<evidence type="ECO:0000313" key="1">
    <source>
        <dbReference type="EMBL" id="ABN69470.1"/>
    </source>
</evidence>
<gene>
    <name evidence="1" type="ordered locus">Smar_0358</name>
</gene>
<keyword evidence="2" id="KW-1185">Reference proteome</keyword>
<evidence type="ECO:0000313" key="2">
    <source>
        <dbReference type="Proteomes" id="UP000000254"/>
    </source>
</evidence>
<accession>A3DLG0</accession>
<dbReference type="EMBL" id="CP000575">
    <property type="protein sequence ID" value="ABN69470.1"/>
    <property type="molecule type" value="Genomic_DNA"/>
</dbReference>
<protein>
    <recommendedName>
        <fullName evidence="3">Polymerase nucleotidyl transferase domain-containing protein</fullName>
    </recommendedName>
</protein>
<sequence>MWLVKGFQHPLNKVIAYPRYDLVNNVKLARYHKIKYAHYYYWDCIKLSVPVIDLEYAKPYYGLNNFAGEEVIEVLARYLGLGPNQLLLTGSSLIGEYSNDIDIVILGADQGVVDKLYELVEENVFDRINEYFLLKEYFSKHRSSMDIYTYLYIKRNTILHLLYNRRHINLKLVKYSRGFSGCIEPVSYRYYFTGIIEVIDSIEPYILPARFHVRIRDKYFVLETYRELFSELRPGKYYVQGWIEVRDEYKVLNIDHGFIRFVRDL</sequence>
<evidence type="ECO:0008006" key="3">
    <source>
        <dbReference type="Google" id="ProtNLM"/>
    </source>
</evidence>